<evidence type="ECO:0000313" key="3">
    <source>
        <dbReference type="EMBL" id="KDN20391.1"/>
    </source>
</evidence>
<dbReference type="InterPro" id="IPR003033">
    <property type="entry name" value="SCP2_sterol-bd_dom"/>
</dbReference>
<dbReference type="OrthoDB" id="3669840at2"/>
<gene>
    <name evidence="3" type="ORF">DV20_20800</name>
</gene>
<evidence type="ECO:0008006" key="5">
    <source>
        <dbReference type="Google" id="ProtNLM"/>
    </source>
</evidence>
<evidence type="ECO:0000313" key="4">
    <source>
        <dbReference type="Proteomes" id="UP000027345"/>
    </source>
</evidence>
<evidence type="ECO:0000259" key="2">
    <source>
        <dbReference type="Pfam" id="PF11716"/>
    </source>
</evidence>
<evidence type="ECO:0000259" key="1">
    <source>
        <dbReference type="Pfam" id="PF02036"/>
    </source>
</evidence>
<dbReference type="InterPro" id="IPR034660">
    <property type="entry name" value="DinB/YfiT-like"/>
</dbReference>
<dbReference type="InterPro" id="IPR024344">
    <property type="entry name" value="MDMPI_metal-binding"/>
</dbReference>
<dbReference type="EMBL" id="JMQI01000043">
    <property type="protein sequence ID" value="KDN20391.1"/>
    <property type="molecule type" value="Genomic_DNA"/>
</dbReference>
<dbReference type="SUPFAM" id="SSF109854">
    <property type="entry name" value="DinB/YfiT-like putative metalloenzymes"/>
    <property type="match status" value="1"/>
</dbReference>
<dbReference type="Pfam" id="PF11716">
    <property type="entry name" value="MDMPI_N"/>
    <property type="match status" value="1"/>
</dbReference>
<reference evidence="3 4" key="1">
    <citation type="submission" date="2014-05" db="EMBL/GenBank/DDBJ databases">
        <title>Draft genome sequence of Amycolatopsis rifamycinica DSM 46095.</title>
        <authorList>
            <person name="Lal R."/>
            <person name="Saxena A."/>
            <person name="Kumari R."/>
            <person name="Mukherjee U."/>
            <person name="Singh P."/>
            <person name="Sangwan N."/>
            <person name="Mahato N.K."/>
        </authorList>
    </citation>
    <scope>NUCLEOTIDE SEQUENCE [LARGE SCALE GENOMIC DNA]</scope>
    <source>
        <strain evidence="3 4">DSM 46095</strain>
    </source>
</reference>
<dbReference type="eggNOG" id="COG3255">
    <property type="taxonomic scope" value="Bacteria"/>
</dbReference>
<accession>A0A066TYV9</accession>
<dbReference type="SUPFAM" id="SSF55718">
    <property type="entry name" value="SCP-like"/>
    <property type="match status" value="1"/>
</dbReference>
<dbReference type="AlphaFoldDB" id="A0A066TYV9"/>
<dbReference type="Pfam" id="PF02036">
    <property type="entry name" value="SCP2"/>
    <property type="match status" value="1"/>
</dbReference>
<proteinExistence type="predicted"/>
<dbReference type="Proteomes" id="UP000027345">
    <property type="component" value="Unassembled WGS sequence"/>
</dbReference>
<feature type="domain" description="SCP2" evidence="1">
    <location>
        <begin position="211"/>
        <end position="264"/>
    </location>
</feature>
<organism evidence="3 4">
    <name type="scientific">Amycolatopsis rifamycinica</name>
    <dbReference type="NCBI Taxonomy" id="287986"/>
    <lineage>
        <taxon>Bacteria</taxon>
        <taxon>Bacillati</taxon>
        <taxon>Actinomycetota</taxon>
        <taxon>Actinomycetes</taxon>
        <taxon>Pseudonocardiales</taxon>
        <taxon>Pseudonocardiaceae</taxon>
        <taxon>Amycolatopsis</taxon>
    </lineage>
</organism>
<feature type="domain" description="Mycothiol-dependent maleylpyruvate isomerase metal-binding" evidence="2">
    <location>
        <begin position="37"/>
        <end position="156"/>
    </location>
</feature>
<dbReference type="GO" id="GO:0046872">
    <property type="term" value="F:metal ion binding"/>
    <property type="evidence" value="ECO:0007669"/>
    <property type="project" value="InterPro"/>
</dbReference>
<dbReference type="Gene3D" id="1.20.120.450">
    <property type="entry name" value="dinb family like domain"/>
    <property type="match status" value="1"/>
</dbReference>
<protein>
    <recommendedName>
        <fullName evidence="5">Mycothiol-dependent maleylpyruvate isomerase metal-binding domain-containing protein</fullName>
    </recommendedName>
</protein>
<sequence>MTIELSQWQAVRAAFSEVGGRFADEVENAPDPHAKAVGDWSVVETAAHVGWIALVYTAMVKGDGGPLPLPELEEPMASANIETVGAMNDVAMTAYPERDPRRLAERLRADIAEVLAISRDYDPEKPIWWLGGSRVPVAGLLAHLVNELSIHGQDIARAGGRPWRIEPAHEGMFLELFFVGMVRNDVGRLLDYAKPSPRRITVEFRSAYTAPVVMVLHNGGLRVAEPDGTADVRLTFDPAVLVPMMFGRISPPRAVLSGKVRVGGRRPWRLLEFLRTVHMP</sequence>
<dbReference type="RefSeq" id="WP_043782577.1">
    <property type="nucleotide sequence ID" value="NZ_JMQI01000043.1"/>
</dbReference>
<keyword evidence="4" id="KW-1185">Reference proteome</keyword>
<dbReference type="STRING" id="287986.DV20_20800"/>
<comment type="caution">
    <text evidence="3">The sequence shown here is derived from an EMBL/GenBank/DDBJ whole genome shotgun (WGS) entry which is preliminary data.</text>
</comment>
<name>A0A066TYV9_9PSEU</name>
<dbReference type="InterPro" id="IPR036527">
    <property type="entry name" value="SCP2_sterol-bd_dom_sf"/>
</dbReference>